<sequence>MKKFALAVSTLALLAGAANAAGFNSAERPDTIVAATEVTKVEVKAKDVAFPKELHRAGLSADQTVSVTLFPSTGTVDRPSRD</sequence>
<name>A0A8J7MPT9_9RHOB</name>
<evidence type="ECO:0000313" key="2">
    <source>
        <dbReference type="EMBL" id="MBL4927798.1"/>
    </source>
</evidence>
<organism evidence="2 3">
    <name type="scientific">Fuscibacter oryzae</name>
    <dbReference type="NCBI Taxonomy" id="2803939"/>
    <lineage>
        <taxon>Bacteria</taxon>
        <taxon>Pseudomonadati</taxon>
        <taxon>Pseudomonadota</taxon>
        <taxon>Alphaproteobacteria</taxon>
        <taxon>Rhodobacterales</taxon>
        <taxon>Paracoccaceae</taxon>
        <taxon>Fuscibacter</taxon>
    </lineage>
</organism>
<evidence type="ECO:0000256" key="1">
    <source>
        <dbReference type="SAM" id="SignalP"/>
    </source>
</evidence>
<feature type="signal peptide" evidence="1">
    <location>
        <begin position="1"/>
        <end position="20"/>
    </location>
</feature>
<dbReference type="EMBL" id="JAESVP010000003">
    <property type="protein sequence ID" value="MBL4927798.1"/>
    <property type="molecule type" value="Genomic_DNA"/>
</dbReference>
<dbReference type="RefSeq" id="WP_202658936.1">
    <property type="nucleotide sequence ID" value="NZ_JAESVP010000003.1"/>
</dbReference>
<gene>
    <name evidence="2" type="ORF">JI744_06745</name>
</gene>
<evidence type="ECO:0000313" key="3">
    <source>
        <dbReference type="Proteomes" id="UP000619033"/>
    </source>
</evidence>
<reference evidence="2" key="1">
    <citation type="submission" date="2021-01" db="EMBL/GenBank/DDBJ databases">
        <title>Genome seq and assembly of Tabrizicola sp. KVB23.</title>
        <authorList>
            <person name="Chhetri G."/>
        </authorList>
    </citation>
    <scope>NUCLEOTIDE SEQUENCE</scope>
    <source>
        <strain evidence="2">KVB23</strain>
    </source>
</reference>
<dbReference type="Proteomes" id="UP000619033">
    <property type="component" value="Unassembled WGS sequence"/>
</dbReference>
<comment type="caution">
    <text evidence="2">The sequence shown here is derived from an EMBL/GenBank/DDBJ whole genome shotgun (WGS) entry which is preliminary data.</text>
</comment>
<accession>A0A8J7MPT9</accession>
<dbReference type="AlphaFoldDB" id="A0A8J7MPT9"/>
<proteinExistence type="predicted"/>
<keyword evidence="3" id="KW-1185">Reference proteome</keyword>
<keyword evidence="1" id="KW-0732">Signal</keyword>
<protein>
    <submittedName>
        <fullName evidence="2">Uncharacterized protein</fullName>
    </submittedName>
</protein>
<feature type="chain" id="PRO_5035213673" evidence="1">
    <location>
        <begin position="21"/>
        <end position="82"/>
    </location>
</feature>